<feature type="coiled-coil region" evidence="8">
    <location>
        <begin position="268"/>
        <end position="379"/>
    </location>
</feature>
<keyword evidence="5 8" id="KW-0175">Coiled coil</keyword>
<reference evidence="9" key="1">
    <citation type="thesis" date="2020" institute="ProQuest LLC" country="789 East Eisenhower Parkway, Ann Arbor, MI, USA">
        <title>Comparative Genomics and Chromosome Evolution.</title>
        <authorList>
            <person name="Mudd A.B."/>
        </authorList>
    </citation>
    <scope>NUCLEOTIDE SEQUENCE</scope>
    <source>
        <strain evidence="9">Female2</strain>
        <tissue evidence="9">Blood</tissue>
    </source>
</reference>
<dbReference type="AlphaFoldDB" id="A0A8T2J039"/>
<comment type="similarity">
    <text evidence="3">Belongs to the ODF2 family.</text>
</comment>
<comment type="subcellular location">
    <subcellularLocation>
        <location evidence="2">Cell projection</location>
        <location evidence="2">Cilium</location>
    </subcellularLocation>
    <subcellularLocation>
        <location evidence="1">Cytoplasm</location>
        <location evidence="1">Cytoskeleton</location>
        <location evidence="1">Microtubule organizing center</location>
        <location evidence="1">Centrosome</location>
        <location evidence="1">Centriole</location>
    </subcellularLocation>
</comment>
<dbReference type="EMBL" id="JAACNH010000007">
    <property type="protein sequence ID" value="KAG8437233.1"/>
    <property type="molecule type" value="Genomic_DNA"/>
</dbReference>
<dbReference type="GO" id="GO:0005813">
    <property type="term" value="C:centrosome"/>
    <property type="evidence" value="ECO:0007669"/>
    <property type="project" value="TreeGrafter"/>
</dbReference>
<keyword evidence="7" id="KW-0966">Cell projection</keyword>
<proteinExistence type="inferred from homology"/>
<evidence type="ECO:0000256" key="2">
    <source>
        <dbReference type="ARBA" id="ARBA00004138"/>
    </source>
</evidence>
<protein>
    <submittedName>
        <fullName evidence="9">Uncharacterized protein</fullName>
    </submittedName>
</protein>
<evidence type="ECO:0000256" key="4">
    <source>
        <dbReference type="ARBA" id="ARBA00022490"/>
    </source>
</evidence>
<evidence type="ECO:0000313" key="9">
    <source>
        <dbReference type="EMBL" id="KAG8437233.1"/>
    </source>
</evidence>
<keyword evidence="4" id="KW-0963">Cytoplasm</keyword>
<organism evidence="9 10">
    <name type="scientific">Hymenochirus boettgeri</name>
    <name type="common">Congo dwarf clawed frog</name>
    <dbReference type="NCBI Taxonomy" id="247094"/>
    <lineage>
        <taxon>Eukaryota</taxon>
        <taxon>Metazoa</taxon>
        <taxon>Chordata</taxon>
        <taxon>Craniata</taxon>
        <taxon>Vertebrata</taxon>
        <taxon>Euteleostomi</taxon>
        <taxon>Amphibia</taxon>
        <taxon>Batrachia</taxon>
        <taxon>Anura</taxon>
        <taxon>Pipoidea</taxon>
        <taxon>Pipidae</taxon>
        <taxon>Pipinae</taxon>
        <taxon>Hymenochirus</taxon>
    </lineage>
</organism>
<evidence type="ECO:0000313" key="10">
    <source>
        <dbReference type="Proteomes" id="UP000812440"/>
    </source>
</evidence>
<feature type="coiled-coil region" evidence="8">
    <location>
        <begin position="138"/>
        <end position="165"/>
    </location>
</feature>
<dbReference type="Proteomes" id="UP000812440">
    <property type="component" value="Chromosome 4"/>
</dbReference>
<dbReference type="GO" id="GO:0036064">
    <property type="term" value="C:ciliary basal body"/>
    <property type="evidence" value="ECO:0007669"/>
    <property type="project" value="TreeGrafter"/>
</dbReference>
<feature type="coiled-coil region" evidence="8">
    <location>
        <begin position="488"/>
        <end position="515"/>
    </location>
</feature>
<evidence type="ECO:0000256" key="6">
    <source>
        <dbReference type="ARBA" id="ARBA00023212"/>
    </source>
</evidence>
<dbReference type="PANTHER" id="PTHR23162:SF7">
    <property type="entry name" value="PROTEIN BCAP"/>
    <property type="match status" value="1"/>
</dbReference>
<comment type="caution">
    <text evidence="9">The sequence shown here is derived from an EMBL/GenBank/DDBJ whole genome shotgun (WGS) entry which is preliminary data.</text>
</comment>
<dbReference type="GO" id="GO:0005814">
    <property type="term" value="C:centriole"/>
    <property type="evidence" value="ECO:0007669"/>
    <property type="project" value="UniProtKB-SubCell"/>
</dbReference>
<feature type="coiled-coil region" evidence="8">
    <location>
        <begin position="201"/>
        <end position="235"/>
    </location>
</feature>
<accession>A0A8T2J039</accession>
<dbReference type="OrthoDB" id="9948429at2759"/>
<name>A0A8T2J039_9PIPI</name>
<evidence type="ECO:0000256" key="3">
    <source>
        <dbReference type="ARBA" id="ARBA00009316"/>
    </source>
</evidence>
<evidence type="ECO:0000256" key="5">
    <source>
        <dbReference type="ARBA" id="ARBA00023054"/>
    </source>
</evidence>
<dbReference type="PANTHER" id="PTHR23162">
    <property type="entry name" value="OUTER DENSE FIBER OF SPERM TAILS 2"/>
    <property type="match status" value="1"/>
</dbReference>
<dbReference type="GO" id="GO:1902018">
    <property type="term" value="P:negative regulation of cilium assembly"/>
    <property type="evidence" value="ECO:0007669"/>
    <property type="project" value="TreeGrafter"/>
</dbReference>
<evidence type="ECO:0000256" key="7">
    <source>
        <dbReference type="ARBA" id="ARBA00023273"/>
    </source>
</evidence>
<sequence>MQAFLSKLLNRQQTRLEELSSHLSNMTLSETFLQSLNGSKVHWPTEEPSCDKVLILLKELKDIDLNTASIEILLDELKELVGTLRVDTISTLDEISITKQNNLLWKKLEAFKEIRQIIQYFLQAYYSKSNRLTNCESLEALTEKLLESEKENLRLRERVVEKKAKAEDLLHLIHKEQVTVLKSNQLSKSIKATQWRLQRVLQRKETENQQKDIQIKNLETIIGEQKLEIEDIKQQTSCLKEKRSFEKDGLRKAFLVQKQKVDHFQTTMENLNMQIKEKEVMLSEASSSWNIWKTRYDSAVETKRSLEIQFEALTKRNVRLKACIAALENETVCVNSELSDVQETASQQRNFAEQYEKQVQKLQEELYQLKERFQGAIIKKEKVTENKDHENEKVNNKEYFLENKSFENENNRIAKKCKEIRTKLQKLIMQNELLEEKLKTQERNVQQSEMQIEAKSLECNTLVRLLENAVEVGKQQISEETKKVLENELALQRKLQSLESELKRKRAEQKQLACTLTAFEKTYDLRLDELKQSIEITDTRNKSIQNYVQFLKFTYTAMFE</sequence>
<gene>
    <name evidence="9" type="ORF">GDO86_008077</name>
</gene>
<keyword evidence="6" id="KW-0206">Cytoskeleton</keyword>
<keyword evidence="10" id="KW-1185">Reference proteome</keyword>
<dbReference type="InterPro" id="IPR026099">
    <property type="entry name" value="Odf2-rel"/>
</dbReference>
<evidence type="ECO:0000256" key="8">
    <source>
        <dbReference type="SAM" id="Coils"/>
    </source>
</evidence>
<feature type="coiled-coil region" evidence="8">
    <location>
        <begin position="403"/>
        <end position="458"/>
    </location>
</feature>
<evidence type="ECO:0000256" key="1">
    <source>
        <dbReference type="ARBA" id="ARBA00004114"/>
    </source>
</evidence>